<reference evidence="2 3" key="1">
    <citation type="submission" date="2019-08" db="EMBL/GenBank/DDBJ databases">
        <title>Whole genome of Aphis craccivora.</title>
        <authorList>
            <person name="Voronova N.V."/>
            <person name="Shulinski R.S."/>
            <person name="Bandarenka Y.V."/>
            <person name="Zhorov D.G."/>
            <person name="Warner D."/>
        </authorList>
    </citation>
    <scope>NUCLEOTIDE SEQUENCE [LARGE SCALE GENOMIC DNA]</scope>
    <source>
        <strain evidence="2">180601</strain>
        <tissue evidence="2">Whole Body</tissue>
    </source>
</reference>
<dbReference type="AlphaFoldDB" id="A0A6G0Y3Q1"/>
<feature type="domain" description="DUF4817" evidence="1">
    <location>
        <begin position="1"/>
        <end position="46"/>
    </location>
</feature>
<dbReference type="PANTHER" id="PTHR47326:SF1">
    <property type="entry name" value="HTH PSQ-TYPE DOMAIN-CONTAINING PROTEIN"/>
    <property type="match status" value="1"/>
</dbReference>
<evidence type="ECO:0000313" key="3">
    <source>
        <dbReference type="Proteomes" id="UP000478052"/>
    </source>
</evidence>
<evidence type="ECO:0000313" key="2">
    <source>
        <dbReference type="EMBL" id="KAF0748518.1"/>
    </source>
</evidence>
<accession>A0A6G0Y3Q1</accession>
<name>A0A6G0Y3Q1_APHCR</name>
<gene>
    <name evidence="2" type="ORF">FWK35_00022789</name>
</gene>
<dbReference type="GO" id="GO:0003676">
    <property type="term" value="F:nucleic acid binding"/>
    <property type="evidence" value="ECO:0007669"/>
    <property type="project" value="InterPro"/>
</dbReference>
<dbReference type="InterPro" id="IPR036397">
    <property type="entry name" value="RNaseH_sf"/>
</dbReference>
<dbReference type="InterPro" id="IPR032135">
    <property type="entry name" value="DUF4817"/>
</dbReference>
<dbReference type="PANTHER" id="PTHR47326">
    <property type="entry name" value="TRANSPOSABLE ELEMENT TC3 TRANSPOSASE-LIKE PROTEIN"/>
    <property type="match status" value="1"/>
</dbReference>
<dbReference type="Pfam" id="PF16087">
    <property type="entry name" value="DUF4817"/>
    <property type="match status" value="1"/>
</dbReference>
<sequence>MLKVFYESGRSTLKASRQYFQQFPERKQPSRVTFSNIEKKLRKTGSFPSGIKQQKANVIDEEHTVNVLAAFSNDPHASVRSVAKEMDISHTSVHRILKKNDLHPYKLHYVQGLKPSDPDRRLQYISKMICLHDHDKNILKKILWTDESCFNNNGIVNRHNSHYWNGSNPFWTRESNAQVRWSTNVWCGMISGYLIGPYFYTGTLTGERYLDFLTNTLPILLENIPLNVRENMWLQQDGAPPHNANIVRDYLNRHFQLRWMGTKGPLNWPPRSPDLTPLDFFLWGYLKDKVYFQQSTSLDHLKQRITEACNSLTFEMLESVTTGILE</sequence>
<evidence type="ECO:0000259" key="1">
    <source>
        <dbReference type="Pfam" id="PF16087"/>
    </source>
</evidence>
<keyword evidence="3" id="KW-1185">Reference proteome</keyword>
<dbReference type="OrthoDB" id="10024802at2759"/>
<proteinExistence type="predicted"/>
<organism evidence="2 3">
    <name type="scientific">Aphis craccivora</name>
    <name type="common">Cowpea aphid</name>
    <dbReference type="NCBI Taxonomy" id="307492"/>
    <lineage>
        <taxon>Eukaryota</taxon>
        <taxon>Metazoa</taxon>
        <taxon>Ecdysozoa</taxon>
        <taxon>Arthropoda</taxon>
        <taxon>Hexapoda</taxon>
        <taxon>Insecta</taxon>
        <taxon>Pterygota</taxon>
        <taxon>Neoptera</taxon>
        <taxon>Paraneoptera</taxon>
        <taxon>Hemiptera</taxon>
        <taxon>Sternorrhyncha</taxon>
        <taxon>Aphidomorpha</taxon>
        <taxon>Aphidoidea</taxon>
        <taxon>Aphididae</taxon>
        <taxon>Aphidini</taxon>
        <taxon>Aphis</taxon>
        <taxon>Aphis</taxon>
    </lineage>
</organism>
<dbReference type="Proteomes" id="UP000478052">
    <property type="component" value="Unassembled WGS sequence"/>
</dbReference>
<dbReference type="EMBL" id="VUJU01006445">
    <property type="protein sequence ID" value="KAF0748518.1"/>
    <property type="molecule type" value="Genomic_DNA"/>
</dbReference>
<comment type="caution">
    <text evidence="2">The sequence shown here is derived from an EMBL/GenBank/DDBJ whole genome shotgun (WGS) entry which is preliminary data.</text>
</comment>
<dbReference type="Gene3D" id="3.30.420.10">
    <property type="entry name" value="Ribonuclease H-like superfamily/Ribonuclease H"/>
    <property type="match status" value="1"/>
</dbReference>
<protein>
    <submittedName>
        <fullName evidence="2">DUF4817 domain-containing protein</fullName>
    </submittedName>
</protein>
<feature type="non-terminal residue" evidence="2">
    <location>
        <position position="326"/>
    </location>
</feature>